<comment type="caution">
    <text evidence="1">The sequence shown here is derived from an EMBL/GenBank/DDBJ whole genome shotgun (WGS) entry which is preliminary data.</text>
</comment>
<organism evidence="1 2">
    <name type="scientific">Stylosanthes scabra</name>
    <dbReference type="NCBI Taxonomy" id="79078"/>
    <lineage>
        <taxon>Eukaryota</taxon>
        <taxon>Viridiplantae</taxon>
        <taxon>Streptophyta</taxon>
        <taxon>Embryophyta</taxon>
        <taxon>Tracheophyta</taxon>
        <taxon>Spermatophyta</taxon>
        <taxon>Magnoliopsida</taxon>
        <taxon>eudicotyledons</taxon>
        <taxon>Gunneridae</taxon>
        <taxon>Pentapetalae</taxon>
        <taxon>rosids</taxon>
        <taxon>fabids</taxon>
        <taxon>Fabales</taxon>
        <taxon>Fabaceae</taxon>
        <taxon>Papilionoideae</taxon>
        <taxon>50 kb inversion clade</taxon>
        <taxon>dalbergioids sensu lato</taxon>
        <taxon>Dalbergieae</taxon>
        <taxon>Pterocarpus clade</taxon>
        <taxon>Stylosanthes</taxon>
    </lineage>
</organism>
<dbReference type="EMBL" id="JASCZI010151237">
    <property type="protein sequence ID" value="MED6171227.1"/>
    <property type="molecule type" value="Genomic_DNA"/>
</dbReference>
<evidence type="ECO:0000313" key="1">
    <source>
        <dbReference type="EMBL" id="MED6171227.1"/>
    </source>
</evidence>
<protein>
    <submittedName>
        <fullName evidence="1">Uncharacterized protein</fullName>
    </submittedName>
</protein>
<evidence type="ECO:0000313" key="2">
    <source>
        <dbReference type="Proteomes" id="UP001341840"/>
    </source>
</evidence>
<reference evidence="1 2" key="1">
    <citation type="journal article" date="2023" name="Plants (Basel)">
        <title>Bridging the Gap: Combining Genomics and Transcriptomics Approaches to Understand Stylosanthes scabra, an Orphan Legume from the Brazilian Caatinga.</title>
        <authorList>
            <person name="Ferreira-Neto J.R.C."/>
            <person name="da Silva M.D."/>
            <person name="Binneck E."/>
            <person name="de Melo N.F."/>
            <person name="da Silva R.H."/>
            <person name="de Melo A.L.T.M."/>
            <person name="Pandolfi V."/>
            <person name="Bustamante F.O."/>
            <person name="Brasileiro-Vidal A.C."/>
            <person name="Benko-Iseppon A.M."/>
        </authorList>
    </citation>
    <scope>NUCLEOTIDE SEQUENCE [LARGE SCALE GENOMIC DNA]</scope>
    <source>
        <tissue evidence="1">Leaves</tissue>
    </source>
</reference>
<name>A0ABU6VCW8_9FABA</name>
<accession>A0ABU6VCW8</accession>
<sequence>MSLGPVQPTGPGRSPILQRFTDFRFLMLDQATKVAGSRSVGSIGQFDPIFRTFVIRKGFPEEASIANLEHEEDHPIGQDVIEAIESSMEWTQWRENLAIEMFDEWTSRRNS</sequence>
<keyword evidence="2" id="KW-1185">Reference proteome</keyword>
<proteinExistence type="predicted"/>
<gene>
    <name evidence="1" type="ORF">PIB30_038854</name>
</gene>
<dbReference type="Proteomes" id="UP001341840">
    <property type="component" value="Unassembled WGS sequence"/>
</dbReference>